<evidence type="ECO:0000256" key="1">
    <source>
        <dbReference type="SAM" id="SignalP"/>
    </source>
</evidence>
<dbReference type="Gene3D" id="2.30.30.830">
    <property type="match status" value="1"/>
</dbReference>
<feature type="chain" id="PRO_5011716967" evidence="1">
    <location>
        <begin position="20"/>
        <end position="179"/>
    </location>
</feature>
<dbReference type="PROSITE" id="PS51257">
    <property type="entry name" value="PROKAR_LIPOPROTEIN"/>
    <property type="match status" value="1"/>
</dbReference>
<evidence type="ECO:0000313" key="2">
    <source>
        <dbReference type="EMBL" id="SFR51188.1"/>
    </source>
</evidence>
<sequence length="179" mass="19155">MMKKMIVSLAAFGFLAGCAPTGHQDLEQFTSEVQQTAKPGISPPPELPVLERIVYTGADIRNPFQPTPLRDSAAQVSGQNCPQPTLGAPKGGLEGVALDQLALSGTMRSGNGQLIGLLVSNEGKLFRVQRGDFIGLDNGRIIAITPQQISIREWLATGDGCWQQRDVSLTLLNSQRSSN</sequence>
<dbReference type="InterPro" id="IPR007446">
    <property type="entry name" value="PilP"/>
</dbReference>
<gene>
    <name evidence="2" type="ORF">SAMN04488070_1646</name>
</gene>
<dbReference type="Proteomes" id="UP000199424">
    <property type="component" value="Unassembled WGS sequence"/>
</dbReference>
<dbReference type="AlphaFoldDB" id="A0A1I6H9Y7"/>
<organism evidence="2 3">
    <name type="scientific">Pseudidiomarina maritima</name>
    <dbReference type="NCBI Taxonomy" id="519453"/>
    <lineage>
        <taxon>Bacteria</taxon>
        <taxon>Pseudomonadati</taxon>
        <taxon>Pseudomonadota</taxon>
        <taxon>Gammaproteobacteria</taxon>
        <taxon>Alteromonadales</taxon>
        <taxon>Idiomarinaceae</taxon>
        <taxon>Pseudidiomarina</taxon>
    </lineage>
</organism>
<dbReference type="EMBL" id="FOYU01000002">
    <property type="protein sequence ID" value="SFR51188.1"/>
    <property type="molecule type" value="Genomic_DNA"/>
</dbReference>
<accession>A0A1I6H9Y7</accession>
<keyword evidence="3" id="KW-1185">Reference proteome</keyword>
<dbReference type="RefSeq" id="WP_092857444.1">
    <property type="nucleotide sequence ID" value="NZ_FOYU01000002.1"/>
</dbReference>
<reference evidence="3" key="1">
    <citation type="submission" date="2016-10" db="EMBL/GenBank/DDBJ databases">
        <authorList>
            <person name="Varghese N."/>
            <person name="Submissions S."/>
        </authorList>
    </citation>
    <scope>NUCLEOTIDE SEQUENCE [LARGE SCALE GENOMIC DNA]</scope>
    <source>
        <strain evidence="3">CGMCC 1.7285</strain>
    </source>
</reference>
<protein>
    <submittedName>
        <fullName evidence="2">Type IV pilus assembly protein PilP</fullName>
    </submittedName>
</protein>
<name>A0A1I6H9Y7_9GAMM</name>
<keyword evidence="1" id="KW-0732">Signal</keyword>
<proteinExistence type="predicted"/>
<evidence type="ECO:0000313" key="3">
    <source>
        <dbReference type="Proteomes" id="UP000199424"/>
    </source>
</evidence>
<dbReference type="PIRSF" id="PIRSF016481">
    <property type="entry name" value="Pilus_assembly_PilP"/>
    <property type="match status" value="1"/>
</dbReference>
<dbReference type="Pfam" id="PF04351">
    <property type="entry name" value="PilP"/>
    <property type="match status" value="1"/>
</dbReference>
<feature type="signal peptide" evidence="1">
    <location>
        <begin position="1"/>
        <end position="19"/>
    </location>
</feature>